<name>A0A418MIG5_9BACT</name>
<dbReference type="AlphaFoldDB" id="A0A418MIG5"/>
<organism evidence="2 3">
    <name type="scientific">Fibrisoma montanum</name>
    <dbReference type="NCBI Taxonomy" id="2305895"/>
    <lineage>
        <taxon>Bacteria</taxon>
        <taxon>Pseudomonadati</taxon>
        <taxon>Bacteroidota</taxon>
        <taxon>Cytophagia</taxon>
        <taxon>Cytophagales</taxon>
        <taxon>Spirosomataceae</taxon>
        <taxon>Fibrisoma</taxon>
    </lineage>
</organism>
<sequence>MKKVFLYLSSLFLTVGQLIAQDTTQIDDQPLMKGQYPIRAVQIGFVPPLSTNGLESGRVSNRLSLNALGSYAAALDGFEASGLFNVEKDYVDGVQFAGIVNAVRHEARGAQFAGIANLVGGPLHGVQFAGITNVVAGSVQGAQFAGIANLSGGRVRGLQIAGIANVARSVHGPQIAGIVNIAKRVNGAQIGLINIAQDIDGPQIGLLSISPNGYRRFEVWASDALYANLGFKMGGNRKFYNIFALGATLPTDNQTRWGYGYGIGTNQPMGRRNEVSIEAIAYHIHEENTTWDQLNMLNQARVSFIFPLRNRFALTVTPTFNVQVSQLDVAEGIGTKWVSWSVYDRLTNNGTRVRMWPGLNIGVQF</sequence>
<gene>
    <name evidence="2" type="ORF">DYU11_02225</name>
</gene>
<keyword evidence="3" id="KW-1185">Reference proteome</keyword>
<dbReference type="OrthoDB" id="5505971at2"/>
<comment type="caution">
    <text evidence="2">The sequence shown here is derived from an EMBL/GenBank/DDBJ whole genome shotgun (WGS) entry which is preliminary data.</text>
</comment>
<dbReference type="RefSeq" id="WP_119666004.1">
    <property type="nucleotide sequence ID" value="NZ_QXED01000001.1"/>
</dbReference>
<evidence type="ECO:0008006" key="4">
    <source>
        <dbReference type="Google" id="ProtNLM"/>
    </source>
</evidence>
<evidence type="ECO:0000313" key="2">
    <source>
        <dbReference type="EMBL" id="RIV27153.1"/>
    </source>
</evidence>
<feature type="chain" id="PRO_5019156560" description="DUF5723 domain-containing protein" evidence="1">
    <location>
        <begin position="21"/>
        <end position="365"/>
    </location>
</feature>
<keyword evidence="1" id="KW-0732">Signal</keyword>
<proteinExistence type="predicted"/>
<dbReference type="Proteomes" id="UP000283523">
    <property type="component" value="Unassembled WGS sequence"/>
</dbReference>
<dbReference type="EMBL" id="QXED01000001">
    <property type="protein sequence ID" value="RIV27153.1"/>
    <property type="molecule type" value="Genomic_DNA"/>
</dbReference>
<feature type="signal peptide" evidence="1">
    <location>
        <begin position="1"/>
        <end position="20"/>
    </location>
</feature>
<reference evidence="2 3" key="1">
    <citation type="submission" date="2018-08" db="EMBL/GenBank/DDBJ databases">
        <title>Fibrisoma montanum sp. nov., isolated from Danxia mountain soil.</title>
        <authorList>
            <person name="Huang Y."/>
        </authorList>
    </citation>
    <scope>NUCLEOTIDE SEQUENCE [LARGE SCALE GENOMIC DNA]</scope>
    <source>
        <strain evidence="2 3">HYT19</strain>
    </source>
</reference>
<evidence type="ECO:0000256" key="1">
    <source>
        <dbReference type="SAM" id="SignalP"/>
    </source>
</evidence>
<evidence type="ECO:0000313" key="3">
    <source>
        <dbReference type="Proteomes" id="UP000283523"/>
    </source>
</evidence>
<accession>A0A418MIG5</accession>
<protein>
    <recommendedName>
        <fullName evidence="4">DUF5723 domain-containing protein</fullName>
    </recommendedName>
</protein>